<dbReference type="OrthoDB" id="48766at2"/>
<name>A0A494YWC1_9BACL</name>
<dbReference type="EMBL" id="RBZN01000043">
    <property type="protein sequence ID" value="RKQ14452.1"/>
    <property type="molecule type" value="Genomic_DNA"/>
</dbReference>
<gene>
    <name evidence="2" type="ORF">D8M03_13880</name>
</gene>
<keyword evidence="3" id="KW-1185">Reference proteome</keyword>
<dbReference type="Proteomes" id="UP000272238">
    <property type="component" value="Unassembled WGS sequence"/>
</dbReference>
<evidence type="ECO:0000259" key="1">
    <source>
        <dbReference type="Pfam" id="PF07872"/>
    </source>
</evidence>
<dbReference type="AlphaFoldDB" id="A0A494YWC1"/>
<dbReference type="InterPro" id="IPR012454">
    <property type="entry name" value="DUF1659"/>
</dbReference>
<protein>
    <submittedName>
        <fullName evidence="2">DUF1659 domain-containing protein</fullName>
    </submittedName>
</protein>
<reference evidence="2 3" key="1">
    <citation type="journal article" date="2016" name="Antonie Van Leeuwenhoek">
        <title>Lysinibacillus endophyticus sp. nov., an indole-3-acetic acid producing endophytic bacterium isolated from corn root (Zea mays cv. Xinken-5).</title>
        <authorList>
            <person name="Yu J."/>
            <person name="Guan X."/>
            <person name="Liu C."/>
            <person name="Xiang W."/>
            <person name="Yu Z."/>
            <person name="Liu X."/>
            <person name="Wang G."/>
        </authorList>
    </citation>
    <scope>NUCLEOTIDE SEQUENCE [LARGE SCALE GENOMIC DNA]</scope>
    <source>
        <strain evidence="2 3">DSM 100506</strain>
    </source>
</reference>
<feature type="domain" description="DUF1659" evidence="1">
    <location>
        <begin position="4"/>
        <end position="71"/>
    </location>
</feature>
<dbReference type="RefSeq" id="WP_121215428.1">
    <property type="nucleotide sequence ID" value="NZ_JAMYWW010000001.1"/>
</dbReference>
<proteinExistence type="predicted"/>
<accession>A0A494YWC1</accession>
<comment type="caution">
    <text evidence="2">The sequence shown here is derived from an EMBL/GenBank/DDBJ whole genome shotgun (WGS) entry which is preliminary data.</text>
</comment>
<dbReference type="Pfam" id="PF07872">
    <property type="entry name" value="DUF1659"/>
    <property type="match status" value="1"/>
</dbReference>
<evidence type="ECO:0000313" key="2">
    <source>
        <dbReference type="EMBL" id="RKQ14452.1"/>
    </source>
</evidence>
<evidence type="ECO:0000313" key="3">
    <source>
        <dbReference type="Proteomes" id="UP000272238"/>
    </source>
</evidence>
<sequence length="72" mass="8087">MAAYTFESASLKLVFETGMDEFGKPIFSSKTYQNVRPNVQPEQLFAVVQAIASLCQDPLNDMKRIVTETVNQ</sequence>
<organism evidence="2 3">
    <name type="scientific">Ureibacillus endophyticus</name>
    <dbReference type="NCBI Taxonomy" id="1978490"/>
    <lineage>
        <taxon>Bacteria</taxon>
        <taxon>Bacillati</taxon>
        <taxon>Bacillota</taxon>
        <taxon>Bacilli</taxon>
        <taxon>Bacillales</taxon>
        <taxon>Caryophanaceae</taxon>
        <taxon>Ureibacillus</taxon>
    </lineage>
</organism>